<evidence type="ECO:0000313" key="3">
    <source>
        <dbReference type="EMBL" id="CAB4205275.1"/>
    </source>
</evidence>
<dbReference type="EMBL" id="LR796819">
    <property type="protein sequence ID" value="CAB4168221.1"/>
    <property type="molecule type" value="Genomic_DNA"/>
</dbReference>
<dbReference type="EMBL" id="LR797223">
    <property type="protein sequence ID" value="CAB4194897.1"/>
    <property type="molecule type" value="Genomic_DNA"/>
</dbReference>
<protein>
    <submittedName>
        <fullName evidence="1">Uncharacterized protein</fullName>
    </submittedName>
</protein>
<reference evidence="1" key="1">
    <citation type="submission" date="2020-04" db="EMBL/GenBank/DDBJ databases">
        <authorList>
            <person name="Chiriac C."/>
            <person name="Salcher M."/>
            <person name="Ghai R."/>
            <person name="Kavagutti S V."/>
        </authorList>
    </citation>
    <scope>NUCLEOTIDE SEQUENCE</scope>
</reference>
<accession>A0A6J5PFF4</accession>
<proteinExistence type="predicted"/>
<dbReference type="EMBL" id="LR798457">
    <property type="protein sequence ID" value="CAB5238105.1"/>
    <property type="molecule type" value="Genomic_DNA"/>
</dbReference>
<gene>
    <name evidence="2" type="ORF">UFOVP1276_9</name>
    <name evidence="3" type="ORF">UFOVP1403_57</name>
    <name evidence="4" type="ORF">UFOVP1507_41</name>
    <name evidence="1" type="ORF">UFOVP875_40</name>
</gene>
<evidence type="ECO:0000313" key="2">
    <source>
        <dbReference type="EMBL" id="CAB4194897.1"/>
    </source>
</evidence>
<organism evidence="1">
    <name type="scientific">uncultured Caudovirales phage</name>
    <dbReference type="NCBI Taxonomy" id="2100421"/>
    <lineage>
        <taxon>Viruses</taxon>
        <taxon>Duplodnaviria</taxon>
        <taxon>Heunggongvirae</taxon>
        <taxon>Uroviricota</taxon>
        <taxon>Caudoviricetes</taxon>
        <taxon>Peduoviridae</taxon>
        <taxon>Maltschvirus</taxon>
        <taxon>Maltschvirus maltsch</taxon>
    </lineage>
</organism>
<dbReference type="EMBL" id="LR797358">
    <property type="protein sequence ID" value="CAB4205275.1"/>
    <property type="molecule type" value="Genomic_DNA"/>
</dbReference>
<sequence length="49" mass="5634">MSKLINAYRALPTPANRVRLQKYLNRHMMAICLATPEELAFLKANEFAI</sequence>
<evidence type="ECO:0000313" key="4">
    <source>
        <dbReference type="EMBL" id="CAB5238105.1"/>
    </source>
</evidence>
<evidence type="ECO:0000313" key="1">
    <source>
        <dbReference type="EMBL" id="CAB4168221.1"/>
    </source>
</evidence>
<name>A0A6J5PFF4_9CAUD</name>